<feature type="transmembrane region" description="Helical" evidence="2">
    <location>
        <begin position="108"/>
        <end position="133"/>
    </location>
</feature>
<evidence type="ECO:0000313" key="3">
    <source>
        <dbReference type="EMBL" id="CBH47061.1"/>
    </source>
</evidence>
<keyword evidence="2" id="KW-1133">Transmembrane helix</keyword>
<reference evidence="3" key="1">
    <citation type="journal article" date="2010" name="PLoS Genet.">
        <title>The genome of a pathogenic rhodococcus: cooptive virulence underpinned by key gene acquisitions.</title>
        <authorList>
            <person name="Letek M."/>
            <person name="Gonzalez P."/>
            <person name="Macarthur I."/>
            <person name="Rodriguez H."/>
            <person name="Freeman T.C."/>
            <person name="Valero-Rello A."/>
            <person name="Blanco M."/>
            <person name="Buckley T."/>
            <person name="Cherevach I."/>
            <person name="Fahey R."/>
            <person name="Hapeshi A."/>
            <person name="Holdstock J."/>
            <person name="Leadon D."/>
            <person name="Navas J."/>
            <person name="Ocampo A."/>
            <person name="Quail M.A."/>
            <person name="Sanders M."/>
            <person name="Scortti M.M."/>
            <person name="Prescott J.F."/>
            <person name="Fogarty U."/>
            <person name="Meijer W.G."/>
            <person name="Parkhill J."/>
            <person name="Bentley S.D."/>
            <person name="Vazquez-Boland J.A."/>
        </authorList>
    </citation>
    <scope>NUCLEOTIDE SEQUENCE [LARGE SCALE GENOMIC DNA]</scope>
    <source>
        <strain evidence="3 4">103S</strain>
    </source>
</reference>
<evidence type="ECO:0000256" key="1">
    <source>
        <dbReference type="NCBIfam" id="TIGR02228"/>
    </source>
</evidence>
<dbReference type="GO" id="GO:0004252">
    <property type="term" value="F:serine-type endopeptidase activity"/>
    <property type="evidence" value="ECO:0007669"/>
    <property type="project" value="UniProtKB-UniRule"/>
</dbReference>
<protein>
    <recommendedName>
        <fullName evidence="1">Signal peptidase I</fullName>
        <ecNumber evidence="1">3.4.21.89</ecNumber>
    </recommendedName>
</protein>
<organism evidence="3">
    <name type="scientific">Rhodococcus hoagii (strain 103S)</name>
    <name type="common">Rhodococcus equi</name>
    <dbReference type="NCBI Taxonomy" id="685727"/>
    <lineage>
        <taxon>Bacteria</taxon>
        <taxon>Bacillati</taxon>
        <taxon>Actinomycetota</taxon>
        <taxon>Actinomycetes</taxon>
        <taxon>Mycobacteriales</taxon>
        <taxon>Nocardiaceae</taxon>
        <taxon>Prescottella</taxon>
    </lineage>
</organism>
<dbReference type="EMBL" id="FN563149">
    <property type="protein sequence ID" value="CBH47061.1"/>
    <property type="molecule type" value="Genomic_DNA"/>
</dbReference>
<dbReference type="GO" id="GO:0016020">
    <property type="term" value="C:membrane"/>
    <property type="evidence" value="ECO:0007669"/>
    <property type="project" value="UniProtKB-UniRule"/>
</dbReference>
<keyword evidence="2" id="KW-0472">Membrane</keyword>
<name>A0A3S5Y3G3_RHOH1</name>
<evidence type="ECO:0000313" key="4">
    <source>
        <dbReference type="Proteomes" id="UP000006892"/>
    </source>
</evidence>
<dbReference type="GO" id="GO:0006465">
    <property type="term" value="P:signal peptide processing"/>
    <property type="evidence" value="ECO:0007669"/>
    <property type="project" value="UniProtKB-UniRule"/>
</dbReference>
<dbReference type="Proteomes" id="UP001154400">
    <property type="component" value="Chromosome"/>
</dbReference>
<gene>
    <name evidence="3" type="ordered locus">REQ_09560</name>
</gene>
<dbReference type="EC" id="3.4.21.89" evidence="1"/>
<dbReference type="GO" id="GO:0009003">
    <property type="term" value="F:signal peptidase activity"/>
    <property type="evidence" value="ECO:0007669"/>
    <property type="project" value="UniProtKB-EC"/>
</dbReference>
<dbReference type="InterPro" id="IPR001733">
    <property type="entry name" value="Peptidase_S26B"/>
</dbReference>
<evidence type="ECO:0000256" key="2">
    <source>
        <dbReference type="SAM" id="Phobius"/>
    </source>
</evidence>
<proteinExistence type="predicted"/>
<accession>A0A3S5Y3G3</accession>
<dbReference type="CDD" id="cd06462">
    <property type="entry name" value="Peptidase_S24_S26"/>
    <property type="match status" value="1"/>
</dbReference>
<keyword evidence="2" id="KW-0812">Transmembrane</keyword>
<dbReference type="AlphaFoldDB" id="A0A3S5Y3G3"/>
<sequence length="156" mass="16327">MLATVVSLIFGIKPLIFRSGSMSPEIPTGALALSRETPAADLRAGDVVSVNNEQGTRITHRIDEILSQEGDSAVLILKGDANAEPDPSPYAVTDVDRLFFSVQGLGYVVSWLSSSVAVFLGGVLAGGLLMLAFGPAAQVRRNVDAQDPDSVSDSVL</sequence>
<dbReference type="NCBIfam" id="TIGR02228">
    <property type="entry name" value="sigpep_I_arch"/>
    <property type="match status" value="1"/>
</dbReference>
<dbReference type="KEGG" id="req:REQ_09560"/>